<name>A0AAV8R602_ENSVE</name>
<accession>A0AAV8R602</accession>
<protein>
    <submittedName>
        <fullName evidence="1">Uncharacterized protein</fullName>
    </submittedName>
</protein>
<sequence>MEAGKVGEKGDGGGTPTWFGFLRVRRREGEGSNDGKGIEGEKAFGFSSVAEIQNLGPQLGESHLASSAPSLPSYGCESSNFRYASIVKVWLPWFHLLEAEYLLSRPRHKKAISHGAPKKMKDTYSFIRRGQIILFMEVHSVQSLKKMSVNGVITSSAQLEFLQGMQTKYLYKLTIHQHDAPHGSLFLGTWMHCNSPLYLASQQQKYILFFLRASTLSSSLSAIPQPCFPKNKAQSMTAKAKDGNRES</sequence>
<evidence type="ECO:0000313" key="2">
    <source>
        <dbReference type="Proteomes" id="UP001222027"/>
    </source>
</evidence>
<comment type="caution">
    <text evidence="1">The sequence shown here is derived from an EMBL/GenBank/DDBJ whole genome shotgun (WGS) entry which is preliminary data.</text>
</comment>
<organism evidence="1 2">
    <name type="scientific">Ensete ventricosum</name>
    <name type="common">Abyssinian banana</name>
    <name type="synonym">Musa ensete</name>
    <dbReference type="NCBI Taxonomy" id="4639"/>
    <lineage>
        <taxon>Eukaryota</taxon>
        <taxon>Viridiplantae</taxon>
        <taxon>Streptophyta</taxon>
        <taxon>Embryophyta</taxon>
        <taxon>Tracheophyta</taxon>
        <taxon>Spermatophyta</taxon>
        <taxon>Magnoliopsida</taxon>
        <taxon>Liliopsida</taxon>
        <taxon>Zingiberales</taxon>
        <taxon>Musaceae</taxon>
        <taxon>Ensete</taxon>
    </lineage>
</organism>
<dbReference type="Proteomes" id="UP001222027">
    <property type="component" value="Unassembled WGS sequence"/>
</dbReference>
<dbReference type="AlphaFoldDB" id="A0AAV8R602"/>
<reference evidence="1 2" key="1">
    <citation type="submission" date="2022-12" db="EMBL/GenBank/DDBJ databases">
        <title>Chromosome-scale assembly of the Ensete ventricosum genome.</title>
        <authorList>
            <person name="Dussert Y."/>
            <person name="Stocks J."/>
            <person name="Wendawek A."/>
            <person name="Woldeyes F."/>
            <person name="Nichols R.A."/>
            <person name="Borrell J.S."/>
        </authorList>
    </citation>
    <scope>NUCLEOTIDE SEQUENCE [LARGE SCALE GENOMIC DNA]</scope>
    <source>
        <strain evidence="2">cv. Maze</strain>
        <tissue evidence="1">Seeds</tissue>
    </source>
</reference>
<proteinExistence type="predicted"/>
<evidence type="ECO:0000313" key="1">
    <source>
        <dbReference type="EMBL" id="KAJ8493874.1"/>
    </source>
</evidence>
<dbReference type="EMBL" id="JAQQAF010000004">
    <property type="protein sequence ID" value="KAJ8493874.1"/>
    <property type="molecule type" value="Genomic_DNA"/>
</dbReference>
<gene>
    <name evidence="1" type="ORF">OPV22_015595</name>
</gene>
<keyword evidence="2" id="KW-1185">Reference proteome</keyword>